<dbReference type="InterPro" id="IPR010695">
    <property type="entry name" value="FAIM1"/>
</dbReference>
<reference evidence="1 2" key="1">
    <citation type="submission" date="2024-04" db="EMBL/GenBank/DDBJ databases">
        <authorList>
            <person name="Rising A."/>
            <person name="Reimegard J."/>
            <person name="Sonavane S."/>
            <person name="Akerstrom W."/>
            <person name="Nylinder S."/>
            <person name="Hedman E."/>
            <person name="Kallberg Y."/>
        </authorList>
    </citation>
    <scope>NUCLEOTIDE SEQUENCE [LARGE SCALE GENOMIC DNA]</scope>
</reference>
<keyword evidence="2" id="KW-1185">Reference proteome</keyword>
<name>A0AAV1ZZH2_9ARAC</name>
<gene>
    <name evidence="1" type="ORF">LARSCL_LOCUS9071</name>
</gene>
<sequence length="302" mass="34186">MRLNRIEAVLDGPGTAPQLLGVGNYDNGPKVSVFSLPKNEELKKKWPNATPRENMPSTKNFKEVLTPTPPIFKKAFQRGNYDNGPKVSVFSLPKNEELKKMAGCYSPREHAFYEEFQVHYCNCVIMSQIVGVWDITLNGKKHLIEFEHGTTSGRRIVRVDGKETLKREWLFKLVGHENFKIGNNNCSIVIYPAKGLSFEYSLIVNGKQYKKFKENQSKILKTWVVDVDNEPTRIVLEKDTLDVWVNGEKMETAGEFVEDGTETHFALGPYNAYIKAMSSGNKREGIIHSLIVGDSVIPESND</sequence>
<comment type="caution">
    <text evidence="1">The sequence shown here is derived from an EMBL/GenBank/DDBJ whole genome shotgun (WGS) entry which is preliminary data.</text>
</comment>
<dbReference type="AlphaFoldDB" id="A0AAV1ZZH2"/>
<evidence type="ECO:0008006" key="3">
    <source>
        <dbReference type="Google" id="ProtNLM"/>
    </source>
</evidence>
<dbReference type="Proteomes" id="UP001497382">
    <property type="component" value="Unassembled WGS sequence"/>
</dbReference>
<organism evidence="1 2">
    <name type="scientific">Larinioides sclopetarius</name>
    <dbReference type="NCBI Taxonomy" id="280406"/>
    <lineage>
        <taxon>Eukaryota</taxon>
        <taxon>Metazoa</taxon>
        <taxon>Ecdysozoa</taxon>
        <taxon>Arthropoda</taxon>
        <taxon>Chelicerata</taxon>
        <taxon>Arachnida</taxon>
        <taxon>Araneae</taxon>
        <taxon>Araneomorphae</taxon>
        <taxon>Entelegynae</taxon>
        <taxon>Araneoidea</taxon>
        <taxon>Araneidae</taxon>
        <taxon>Larinioides</taxon>
    </lineage>
</organism>
<evidence type="ECO:0000313" key="2">
    <source>
        <dbReference type="Proteomes" id="UP001497382"/>
    </source>
</evidence>
<dbReference type="Pfam" id="PF06905">
    <property type="entry name" value="FAIM1"/>
    <property type="match status" value="1"/>
</dbReference>
<dbReference type="EMBL" id="CAXIEN010000099">
    <property type="protein sequence ID" value="CAL1277183.1"/>
    <property type="molecule type" value="Genomic_DNA"/>
</dbReference>
<dbReference type="Gene3D" id="2.40.128.180">
    <property type="match status" value="2"/>
</dbReference>
<dbReference type="InterPro" id="IPR038513">
    <property type="entry name" value="FAIM1_dom_sf"/>
</dbReference>
<accession>A0AAV1ZZH2</accession>
<protein>
    <recommendedName>
        <fullName evidence="3">Fas apoptotic inhibitory molecule 1</fullName>
    </recommendedName>
</protein>
<dbReference type="PANTHER" id="PTHR13088:SF3">
    <property type="entry name" value="FAS APOPTOTIC INHIBITORY MOLECULE 1"/>
    <property type="match status" value="1"/>
</dbReference>
<proteinExistence type="predicted"/>
<dbReference type="PANTHER" id="PTHR13088">
    <property type="entry name" value="FAS APOPTOTIC INHIBITORY MOLECULE FAIM"/>
    <property type="match status" value="1"/>
</dbReference>
<dbReference type="GO" id="GO:1902042">
    <property type="term" value="P:negative regulation of extrinsic apoptotic signaling pathway via death domain receptors"/>
    <property type="evidence" value="ECO:0007669"/>
    <property type="project" value="TreeGrafter"/>
</dbReference>
<evidence type="ECO:0000313" key="1">
    <source>
        <dbReference type="EMBL" id="CAL1277183.1"/>
    </source>
</evidence>